<keyword evidence="2 5" id="KW-0812">Transmembrane</keyword>
<protein>
    <submittedName>
        <fullName evidence="6">Uncharacterized protein</fullName>
    </submittedName>
</protein>
<gene>
    <name evidence="6" type="ORF">ANCCAN_04331</name>
</gene>
<dbReference type="GO" id="GO:0016020">
    <property type="term" value="C:membrane"/>
    <property type="evidence" value="ECO:0007669"/>
    <property type="project" value="UniProtKB-SubCell"/>
</dbReference>
<dbReference type="Pfam" id="PF13903">
    <property type="entry name" value="Claudin_2"/>
    <property type="match status" value="1"/>
</dbReference>
<dbReference type="OrthoDB" id="5837217at2759"/>
<dbReference type="Proteomes" id="UP000252519">
    <property type="component" value="Unassembled WGS sequence"/>
</dbReference>
<comment type="subcellular location">
    <subcellularLocation>
        <location evidence="1">Membrane</location>
        <topology evidence="1">Multi-pass membrane protein</topology>
    </subcellularLocation>
</comment>
<keyword evidence="7" id="KW-1185">Reference proteome</keyword>
<name>A0A368H1S0_ANCCA</name>
<dbReference type="AlphaFoldDB" id="A0A368H1S0"/>
<accession>A0A368H1S0</accession>
<feature type="transmembrane region" description="Helical" evidence="5">
    <location>
        <begin position="184"/>
        <end position="206"/>
    </location>
</feature>
<evidence type="ECO:0000313" key="7">
    <source>
        <dbReference type="Proteomes" id="UP000252519"/>
    </source>
</evidence>
<keyword evidence="3 5" id="KW-1133">Transmembrane helix</keyword>
<proteinExistence type="predicted"/>
<organism evidence="6 7">
    <name type="scientific">Ancylostoma caninum</name>
    <name type="common">Dog hookworm</name>
    <dbReference type="NCBI Taxonomy" id="29170"/>
    <lineage>
        <taxon>Eukaryota</taxon>
        <taxon>Metazoa</taxon>
        <taxon>Ecdysozoa</taxon>
        <taxon>Nematoda</taxon>
        <taxon>Chromadorea</taxon>
        <taxon>Rhabditida</taxon>
        <taxon>Rhabditina</taxon>
        <taxon>Rhabditomorpha</taxon>
        <taxon>Strongyloidea</taxon>
        <taxon>Ancylostomatidae</taxon>
        <taxon>Ancylostomatinae</taxon>
        <taxon>Ancylostoma</taxon>
    </lineage>
</organism>
<evidence type="ECO:0000256" key="1">
    <source>
        <dbReference type="ARBA" id="ARBA00004141"/>
    </source>
</evidence>
<sequence>MEAKTVLLLNATVILLISFATDHWILLKIRQTPPPASCDVLVLRQMTWLRCSNVSYALVEQHANLYRQCNDMTEGYRRNASGSEQLYASSCYWFIVDPSEKWRLFYTDWGVDIFNLLCAMAAFFAQLSSVYKGFQKDRPQQVSRLLAATVTLYTIPIIITMYIIHMTNIRAPVTEAQAMYYCEVGWSLICACIAVVLAGVGSYIYLMEHRLLRERQLSQKRRKQIHNAMMSSCREEVAMAIRARMTVL</sequence>
<dbReference type="EMBL" id="JOJR01000032">
    <property type="protein sequence ID" value="RCN49559.1"/>
    <property type="molecule type" value="Genomic_DNA"/>
</dbReference>
<keyword evidence="4 5" id="KW-0472">Membrane</keyword>
<feature type="transmembrane region" description="Helical" evidence="5">
    <location>
        <begin position="145"/>
        <end position="164"/>
    </location>
</feature>
<feature type="transmembrane region" description="Helical" evidence="5">
    <location>
        <begin position="113"/>
        <end position="133"/>
    </location>
</feature>
<evidence type="ECO:0000256" key="2">
    <source>
        <dbReference type="ARBA" id="ARBA00022692"/>
    </source>
</evidence>
<evidence type="ECO:0000256" key="5">
    <source>
        <dbReference type="SAM" id="Phobius"/>
    </source>
</evidence>
<evidence type="ECO:0000256" key="3">
    <source>
        <dbReference type="ARBA" id="ARBA00022989"/>
    </source>
</evidence>
<evidence type="ECO:0000256" key="4">
    <source>
        <dbReference type="ARBA" id="ARBA00023136"/>
    </source>
</evidence>
<comment type="caution">
    <text evidence="6">The sequence shown here is derived from an EMBL/GenBank/DDBJ whole genome shotgun (WGS) entry which is preliminary data.</text>
</comment>
<dbReference type="InterPro" id="IPR004031">
    <property type="entry name" value="PMP22/EMP/MP20/Claudin"/>
</dbReference>
<evidence type="ECO:0000313" key="6">
    <source>
        <dbReference type="EMBL" id="RCN49559.1"/>
    </source>
</evidence>
<reference evidence="6 7" key="1">
    <citation type="submission" date="2014-10" db="EMBL/GenBank/DDBJ databases">
        <title>Draft genome of the hookworm Ancylostoma caninum.</title>
        <authorList>
            <person name="Mitreva M."/>
        </authorList>
    </citation>
    <scope>NUCLEOTIDE SEQUENCE [LARGE SCALE GENOMIC DNA]</scope>
    <source>
        <strain evidence="6 7">Baltimore</strain>
    </source>
</reference>
<dbReference type="Gene3D" id="1.20.140.150">
    <property type="match status" value="1"/>
</dbReference>